<dbReference type="PANTHER" id="PTHR47966:SF51">
    <property type="entry name" value="BETA-SITE APP-CLEAVING ENZYME, ISOFORM A-RELATED"/>
    <property type="match status" value="1"/>
</dbReference>
<evidence type="ECO:0000256" key="1">
    <source>
        <dbReference type="ARBA" id="ARBA00007447"/>
    </source>
</evidence>
<evidence type="ECO:0000313" key="3">
    <source>
        <dbReference type="EMBL" id="AFT73900.1"/>
    </source>
</evidence>
<dbReference type="GO" id="GO:0004190">
    <property type="term" value="F:aspartic-type endopeptidase activity"/>
    <property type="evidence" value="ECO:0007669"/>
    <property type="project" value="InterPro"/>
</dbReference>
<dbReference type="PROSITE" id="PS51767">
    <property type="entry name" value="PEPTIDASE_A1"/>
    <property type="match status" value="1"/>
</dbReference>
<dbReference type="RefSeq" id="WP_014976024.1">
    <property type="nucleotide sequence ID" value="NC_018678.1"/>
</dbReference>
<reference evidence="4" key="1">
    <citation type="journal article" date="2012" name="Sci. Rep.">
        <title>Genomes of surface isolates of Alteromonas macleodii: the life of a widespread marine opportunistic copiotroph.</title>
        <authorList>
            <person name="Lopez-Perez M."/>
            <person name="Gonzaga A."/>
            <person name="Martin-Cuadrado A.B."/>
            <person name="Onyshchenko O."/>
            <person name="Ghavidel A."/>
            <person name="Ghai R."/>
            <person name="Rodriguez-Valera F."/>
        </authorList>
    </citation>
    <scope>NUCLEOTIDE SEQUENCE [LARGE SCALE GENOMIC DNA]</scope>
    <source>
        <strain evidence="4">English Channel 673</strain>
    </source>
</reference>
<dbReference type="InterPro" id="IPR021109">
    <property type="entry name" value="Peptidase_aspartic_dom_sf"/>
</dbReference>
<dbReference type="PROSITE" id="PS00141">
    <property type="entry name" value="ASP_PROTEASE"/>
    <property type="match status" value="1"/>
</dbReference>
<evidence type="ECO:0000259" key="2">
    <source>
        <dbReference type="PROSITE" id="PS51767"/>
    </source>
</evidence>
<dbReference type="Proteomes" id="UP000006296">
    <property type="component" value="Chromosome"/>
</dbReference>
<dbReference type="GO" id="GO:0006508">
    <property type="term" value="P:proteolysis"/>
    <property type="evidence" value="ECO:0007669"/>
    <property type="project" value="InterPro"/>
</dbReference>
<dbReference type="SUPFAM" id="SSF50630">
    <property type="entry name" value="Acid proteases"/>
    <property type="match status" value="1"/>
</dbReference>
<dbReference type="Gene3D" id="2.40.70.10">
    <property type="entry name" value="Acid Proteases"/>
    <property type="match status" value="2"/>
</dbReference>
<dbReference type="PANTHER" id="PTHR47966">
    <property type="entry name" value="BETA-SITE APP-CLEAVING ENZYME, ISOFORM A-RELATED"/>
    <property type="match status" value="1"/>
</dbReference>
<dbReference type="KEGG" id="amg:AMEC673_06015"/>
<sequence length="430" mass="48215">MTRSLRLPITNTFADGGYCVRAHIGAHQQTVHLILDTGSSTLVLGDIHYHVERDGDVRFTYYSQSIKYAAGSWHGPVVKTTVRLGIFGHSISLPQTYVAIAKESQETKESCFKEADGIMGLAYQPLNHAYRCIDKITCEMSEQAFFEKALAEPNESAIINLKTADYVATTLPSYFSELEQRQINADKFAFWLHRSSVYNVDGNCLRAALAHRKNHGLFVIGEPIFHRDLYAPPIRSVKVLHDKYYNVTLKAVKCGENEGIKAPALDKSDEARWCSNAIVDSGATVIGLPESLYNEVIEQIFSCVDNAKTLLEPFAAFSLEEQGIDLEKLDLAQWPELTFVLEGDEGEDVLLSLPPEAYWQEHAPTFNQASFKIFPLKHWPNQSILGLPLISQYYTIFDREQGTNGVVSFARKVTLNDTVDALKHVFDKNS</sequence>
<dbReference type="InterPro" id="IPR001461">
    <property type="entry name" value="Aspartic_peptidase_A1"/>
</dbReference>
<dbReference type="AlphaFoldDB" id="A0AB32ZWI3"/>
<organism evidence="3 4">
    <name type="scientific">Alteromonas macleodii (strain English Channel 673)</name>
    <dbReference type="NCBI Taxonomy" id="1004788"/>
    <lineage>
        <taxon>Bacteria</taxon>
        <taxon>Pseudomonadati</taxon>
        <taxon>Pseudomonadota</taxon>
        <taxon>Gammaproteobacteria</taxon>
        <taxon>Alteromonadales</taxon>
        <taxon>Alteromonadaceae</taxon>
        <taxon>Alteromonas/Salinimonas group</taxon>
        <taxon>Alteromonas</taxon>
    </lineage>
</organism>
<name>A0AB32ZWI3_ALTME</name>
<protein>
    <recommendedName>
        <fullName evidence="2">Peptidase A1 domain-containing protein</fullName>
    </recommendedName>
</protein>
<evidence type="ECO:0000313" key="4">
    <source>
        <dbReference type="Proteomes" id="UP000006296"/>
    </source>
</evidence>
<feature type="domain" description="Peptidase A1" evidence="2">
    <location>
        <begin position="18"/>
        <end position="410"/>
    </location>
</feature>
<proteinExistence type="inferred from homology"/>
<accession>A0AB32ZWI3</accession>
<comment type="similarity">
    <text evidence="1">Belongs to the peptidase A1 family.</text>
</comment>
<dbReference type="EMBL" id="CP003844">
    <property type="protein sequence ID" value="AFT73900.1"/>
    <property type="molecule type" value="Genomic_DNA"/>
</dbReference>
<dbReference type="PRINTS" id="PR00792">
    <property type="entry name" value="PEPSIN"/>
</dbReference>
<dbReference type="InterPro" id="IPR034164">
    <property type="entry name" value="Pepsin-like_dom"/>
</dbReference>
<gene>
    <name evidence="3" type="ordered locus">AMEC673_06015</name>
</gene>
<dbReference type="CDD" id="cd05471">
    <property type="entry name" value="pepsin_like"/>
    <property type="match status" value="1"/>
</dbReference>
<dbReference type="InterPro" id="IPR033121">
    <property type="entry name" value="PEPTIDASE_A1"/>
</dbReference>
<dbReference type="InterPro" id="IPR001969">
    <property type="entry name" value="Aspartic_peptidase_AS"/>
</dbReference>
<dbReference type="Pfam" id="PF00026">
    <property type="entry name" value="Asp"/>
    <property type="match status" value="2"/>
</dbReference>